<dbReference type="SUPFAM" id="SSF109736">
    <property type="entry name" value="FGAM synthase PurL, linker domain"/>
    <property type="match status" value="1"/>
</dbReference>
<dbReference type="PANTHER" id="PTHR10099">
    <property type="entry name" value="PHOSPHORIBOSYLFORMYLGLYCINAMIDINE SYNTHASE"/>
    <property type="match status" value="1"/>
</dbReference>
<evidence type="ECO:0000259" key="18">
    <source>
        <dbReference type="Pfam" id="PF22689"/>
    </source>
</evidence>
<evidence type="ECO:0000259" key="15">
    <source>
        <dbReference type="Pfam" id="PF02769"/>
    </source>
</evidence>
<comment type="caution">
    <text evidence="14">Lacks conserved residue(s) required for the propagation of feature annotation.</text>
</comment>
<dbReference type="InterPro" id="IPR036921">
    <property type="entry name" value="PurM-like_N_sf"/>
</dbReference>
<evidence type="ECO:0000256" key="14">
    <source>
        <dbReference type="HAMAP-Rule" id="MF_00419"/>
    </source>
</evidence>
<evidence type="ECO:0000313" key="20">
    <source>
        <dbReference type="Proteomes" id="UP000296034"/>
    </source>
</evidence>
<dbReference type="RefSeq" id="WP_136131347.1">
    <property type="nucleotide sequence ID" value="NZ_PDKS01000001.1"/>
</dbReference>
<dbReference type="UniPathway" id="UPA00074">
    <property type="reaction ID" value="UER00128"/>
</dbReference>
<comment type="function">
    <text evidence="13 14">Phosphoribosylformylglycinamidine synthase involved in the purines biosynthetic pathway. Catalyzes the ATP-dependent conversion of formylglycinamide ribonucleotide (FGAR) and glutamine to yield formylglycinamidine ribonucleotide (FGAM) and glutamate.</text>
</comment>
<comment type="pathway">
    <text evidence="2 14">Purine metabolism; IMP biosynthesis via de novo pathway; 5-amino-1-(5-phospho-D-ribosyl)imidazole from N(2)-formyl-N(1)-(5-phospho-D-ribosyl)glycinamide: step 1/2.</text>
</comment>
<comment type="subcellular location">
    <subcellularLocation>
        <location evidence="1 14">Cytoplasm</location>
    </subcellularLocation>
</comment>
<dbReference type="Pfam" id="PF18076">
    <property type="entry name" value="FGAR-AT_N"/>
    <property type="match status" value="1"/>
</dbReference>
<keyword evidence="9 14" id="KW-0067">ATP-binding</keyword>
<feature type="binding site" evidence="14">
    <location>
        <position position="721"/>
    </location>
    <ligand>
        <name>Mg(2+)</name>
        <dbReference type="ChEBI" id="CHEBI:18420"/>
    </ligand>
</feature>
<feature type="domain" description="Phosphoribosylformylglycinamidine synthase N-terminal" evidence="17">
    <location>
        <begin position="36"/>
        <end position="151"/>
    </location>
</feature>
<evidence type="ECO:0000256" key="5">
    <source>
        <dbReference type="ARBA" id="ARBA00022598"/>
    </source>
</evidence>
<feature type="binding site" evidence="14">
    <location>
        <position position="888"/>
    </location>
    <ligand>
        <name>Mg(2+)</name>
        <dbReference type="ChEBI" id="CHEBI:18420"/>
    </ligand>
</feature>
<dbReference type="SUPFAM" id="SSF82697">
    <property type="entry name" value="PurS-like"/>
    <property type="match status" value="1"/>
</dbReference>
<dbReference type="PANTHER" id="PTHR10099:SF1">
    <property type="entry name" value="PHOSPHORIBOSYLFORMYLGLYCINAMIDINE SYNTHASE"/>
    <property type="match status" value="1"/>
</dbReference>
<evidence type="ECO:0000256" key="9">
    <source>
        <dbReference type="ARBA" id="ARBA00022840"/>
    </source>
</evidence>
<dbReference type="EC" id="6.3.5.3" evidence="14"/>
<dbReference type="Pfam" id="PF02769">
    <property type="entry name" value="AIRS_C"/>
    <property type="match status" value="2"/>
</dbReference>
<dbReference type="InterPro" id="IPR010073">
    <property type="entry name" value="PurL_large"/>
</dbReference>
<accession>A0A2P5SYD3</accession>
<organism evidence="19 20">
    <name type="scientific">Candidatus Pantoea edessiphila</name>
    <dbReference type="NCBI Taxonomy" id="2044610"/>
    <lineage>
        <taxon>Bacteria</taxon>
        <taxon>Pseudomonadati</taxon>
        <taxon>Pseudomonadota</taxon>
        <taxon>Gammaproteobacteria</taxon>
        <taxon>Enterobacterales</taxon>
        <taxon>Erwiniaceae</taxon>
        <taxon>Pantoea</taxon>
    </lineage>
</organism>
<feature type="active site" evidence="14">
    <location>
        <position position="1264"/>
    </location>
</feature>
<dbReference type="SUPFAM" id="SSF52317">
    <property type="entry name" value="Class I glutamine amidotransferase-like"/>
    <property type="match status" value="1"/>
</dbReference>
<dbReference type="Pfam" id="PF13507">
    <property type="entry name" value="GATase_5"/>
    <property type="match status" value="1"/>
</dbReference>
<dbReference type="CDD" id="cd02204">
    <property type="entry name" value="PurL_repeat2"/>
    <property type="match status" value="1"/>
</dbReference>
<evidence type="ECO:0000256" key="2">
    <source>
        <dbReference type="ARBA" id="ARBA00004920"/>
    </source>
</evidence>
<dbReference type="CDD" id="cd02203">
    <property type="entry name" value="PurL_repeat1"/>
    <property type="match status" value="1"/>
</dbReference>
<evidence type="ECO:0000256" key="12">
    <source>
        <dbReference type="ARBA" id="ARBA00052585"/>
    </source>
</evidence>
<gene>
    <name evidence="14" type="primary">purL</name>
    <name evidence="19" type="ORF">CRV11_00195</name>
</gene>
<evidence type="ECO:0000256" key="7">
    <source>
        <dbReference type="ARBA" id="ARBA00022741"/>
    </source>
</evidence>
<feature type="domain" description="PurM-like C-terminal" evidence="15">
    <location>
        <begin position="434"/>
        <end position="592"/>
    </location>
</feature>
<feature type="binding site" evidence="14">
    <location>
        <position position="725"/>
    </location>
    <ligand>
        <name>Mg(2+)</name>
        <dbReference type="ChEBI" id="CHEBI:18420"/>
    </ligand>
</feature>
<reference evidence="19 20" key="1">
    <citation type="journal article" date="2018" name="Genome Biol. Evol.">
        <title>Cladogenesis and Genomic Streamlining in Extracellular Endosymbionts of Tropical Stink Bugs.</title>
        <authorList>
            <person name="Otero-Bravo A."/>
            <person name="Goffredi S."/>
            <person name="Sabree Z.L."/>
        </authorList>
    </citation>
    <scope>NUCLEOTIDE SEQUENCE [LARGE SCALE GENOMIC DNA]</scope>
    <source>
        <strain evidence="19 20">SoET</strain>
    </source>
</reference>
<dbReference type="InterPro" id="IPR041609">
    <property type="entry name" value="PurL_linker"/>
</dbReference>
<dbReference type="EMBL" id="PDKS01000001">
    <property type="protein sequence ID" value="PPI87351.1"/>
    <property type="molecule type" value="Genomic_DNA"/>
</dbReference>
<dbReference type="Pfam" id="PF18072">
    <property type="entry name" value="FGAR-AT_linker"/>
    <property type="match status" value="1"/>
</dbReference>
<dbReference type="SMART" id="SM01211">
    <property type="entry name" value="GATase_5"/>
    <property type="match status" value="1"/>
</dbReference>
<dbReference type="HAMAP" id="MF_00419">
    <property type="entry name" value="PurL_1"/>
    <property type="match status" value="1"/>
</dbReference>
<dbReference type="InterPro" id="IPR029062">
    <property type="entry name" value="Class_I_gatase-like"/>
</dbReference>
<dbReference type="GO" id="GO:0004642">
    <property type="term" value="F:phosphoribosylformylglycinamidine synthase activity"/>
    <property type="evidence" value="ECO:0007669"/>
    <property type="project" value="UniProtKB-UniRule"/>
</dbReference>
<evidence type="ECO:0000256" key="13">
    <source>
        <dbReference type="ARBA" id="ARBA00057317"/>
    </source>
</evidence>
<evidence type="ECO:0000256" key="3">
    <source>
        <dbReference type="ARBA" id="ARBA00008608"/>
    </source>
</evidence>
<dbReference type="NCBIfam" id="TIGR01735">
    <property type="entry name" value="FGAM_synt"/>
    <property type="match status" value="1"/>
</dbReference>
<dbReference type="InterPro" id="IPR036676">
    <property type="entry name" value="PurM-like_C_sf"/>
</dbReference>
<dbReference type="Gene3D" id="3.40.50.880">
    <property type="match status" value="1"/>
</dbReference>
<keyword evidence="8 14" id="KW-0658">Purine biosynthesis</keyword>
<dbReference type="FunFam" id="3.30.1330.10:FF:000005">
    <property type="entry name" value="Phosphoribosylformylglycinamidine synthase"/>
    <property type="match status" value="1"/>
</dbReference>
<dbReference type="InterPro" id="IPR040707">
    <property type="entry name" value="FGAR-AT_N"/>
</dbReference>
<dbReference type="InterPro" id="IPR055181">
    <property type="entry name" value="FGAR-AT_PurM_N-like"/>
</dbReference>
<evidence type="ECO:0000256" key="10">
    <source>
        <dbReference type="ARBA" id="ARBA00022842"/>
    </source>
</evidence>
<dbReference type="FunFam" id="3.90.650.10:FF:000005">
    <property type="entry name" value="Phosphoribosylformylglycinamidine synthase"/>
    <property type="match status" value="1"/>
</dbReference>
<feature type="domain" description="FGAR-AT PurM N-terminal-like" evidence="18">
    <location>
        <begin position="651"/>
        <end position="809"/>
    </location>
</feature>
<evidence type="ECO:0000256" key="6">
    <source>
        <dbReference type="ARBA" id="ARBA00022723"/>
    </source>
</evidence>
<dbReference type="CDD" id="cd01740">
    <property type="entry name" value="GATase1_FGAR_AT"/>
    <property type="match status" value="1"/>
</dbReference>
<dbReference type="Gene3D" id="3.90.650.10">
    <property type="entry name" value="PurM-like C-terminal domain"/>
    <property type="match status" value="2"/>
</dbReference>
<dbReference type="InterPro" id="IPR036604">
    <property type="entry name" value="PurS-like_sf"/>
</dbReference>
<comment type="caution">
    <text evidence="19">The sequence shown here is derived from an EMBL/GenBank/DDBJ whole genome shotgun (WGS) entry which is preliminary data.</text>
</comment>
<feature type="binding site" evidence="14">
    <location>
        <position position="890"/>
    </location>
    <ligand>
        <name>ATP</name>
        <dbReference type="ChEBI" id="CHEBI:30616"/>
    </ligand>
</feature>
<feature type="active site" evidence="14">
    <location>
        <position position="1262"/>
    </location>
</feature>
<dbReference type="SUPFAM" id="SSF55326">
    <property type="entry name" value="PurM N-terminal domain-like"/>
    <property type="match status" value="2"/>
</dbReference>
<dbReference type="GO" id="GO:0005737">
    <property type="term" value="C:cytoplasm"/>
    <property type="evidence" value="ECO:0007669"/>
    <property type="project" value="UniProtKB-SubCell"/>
</dbReference>
<dbReference type="OrthoDB" id="9804441at2"/>
<evidence type="ECO:0000256" key="8">
    <source>
        <dbReference type="ARBA" id="ARBA00022755"/>
    </source>
</evidence>
<evidence type="ECO:0000259" key="17">
    <source>
        <dbReference type="Pfam" id="PF18076"/>
    </source>
</evidence>
<dbReference type="SUPFAM" id="SSF56042">
    <property type="entry name" value="PurM C-terminal domain-like"/>
    <property type="match status" value="2"/>
</dbReference>
<keyword evidence="11 14" id="KW-0315">Glutamine amidotransferase</keyword>
<comment type="subunit">
    <text evidence="14">Monomer.</text>
</comment>
<dbReference type="FunFam" id="3.40.50.880:FF:000008">
    <property type="entry name" value="Phosphoribosylformylglycinamidine synthase"/>
    <property type="match status" value="1"/>
</dbReference>
<dbReference type="GO" id="GO:0046872">
    <property type="term" value="F:metal ion binding"/>
    <property type="evidence" value="ECO:0007669"/>
    <property type="project" value="UniProtKB-KW"/>
</dbReference>
<evidence type="ECO:0000256" key="11">
    <source>
        <dbReference type="ARBA" id="ARBA00022962"/>
    </source>
</evidence>
<comment type="catalytic activity">
    <reaction evidence="12 14">
        <text>N(2)-formyl-N(1)-(5-phospho-beta-D-ribosyl)glycinamide + L-glutamine + ATP + H2O = 2-formamido-N(1)-(5-O-phospho-beta-D-ribosyl)acetamidine + L-glutamate + ADP + phosphate + H(+)</text>
        <dbReference type="Rhea" id="RHEA:17129"/>
        <dbReference type="ChEBI" id="CHEBI:15377"/>
        <dbReference type="ChEBI" id="CHEBI:15378"/>
        <dbReference type="ChEBI" id="CHEBI:29985"/>
        <dbReference type="ChEBI" id="CHEBI:30616"/>
        <dbReference type="ChEBI" id="CHEBI:43474"/>
        <dbReference type="ChEBI" id="CHEBI:58359"/>
        <dbReference type="ChEBI" id="CHEBI:147286"/>
        <dbReference type="ChEBI" id="CHEBI:147287"/>
        <dbReference type="ChEBI" id="CHEBI:456216"/>
        <dbReference type="EC" id="6.3.5.3"/>
    </reaction>
</comment>
<feature type="domain" description="Phosphoribosylformylglycinamidine synthase linker" evidence="16">
    <location>
        <begin position="173"/>
        <end position="221"/>
    </location>
</feature>
<keyword evidence="6 14" id="KW-0479">Metal-binding</keyword>
<feature type="domain" description="PurM-like C-terminal" evidence="15">
    <location>
        <begin position="832"/>
        <end position="966"/>
    </location>
</feature>
<dbReference type="PROSITE" id="PS51273">
    <property type="entry name" value="GATASE_TYPE_1"/>
    <property type="match status" value="1"/>
</dbReference>
<dbReference type="GO" id="GO:0005524">
    <property type="term" value="F:ATP binding"/>
    <property type="evidence" value="ECO:0007669"/>
    <property type="project" value="UniProtKB-UniRule"/>
</dbReference>
<feature type="binding site" evidence="14">
    <location>
        <position position="681"/>
    </location>
    <ligand>
        <name>ATP</name>
        <dbReference type="ChEBI" id="CHEBI:30616"/>
    </ligand>
</feature>
<keyword evidence="4 14" id="KW-0963">Cytoplasm</keyword>
<evidence type="ECO:0000313" key="19">
    <source>
        <dbReference type="EMBL" id="PPI87351.1"/>
    </source>
</evidence>
<dbReference type="NCBIfam" id="NF003672">
    <property type="entry name" value="PRK05297.1"/>
    <property type="match status" value="1"/>
</dbReference>
<dbReference type="Gene3D" id="3.30.1330.10">
    <property type="entry name" value="PurM-like, N-terminal domain"/>
    <property type="match status" value="2"/>
</dbReference>
<keyword evidence="7 14" id="KW-0547">Nucleotide-binding</keyword>
<dbReference type="FunFam" id="3.30.1330.10:FF:000002">
    <property type="entry name" value="Phosphoribosylformylglycinamidine synthase"/>
    <property type="match status" value="1"/>
</dbReference>
<evidence type="ECO:0000259" key="16">
    <source>
        <dbReference type="Pfam" id="PF18072"/>
    </source>
</evidence>
<dbReference type="InterPro" id="IPR010918">
    <property type="entry name" value="PurM-like_C_dom"/>
</dbReference>
<keyword evidence="5 14" id="KW-0436">Ligase</keyword>
<name>A0A2P5SYD3_9GAMM</name>
<dbReference type="Proteomes" id="UP000296034">
    <property type="component" value="Unassembled WGS sequence"/>
</dbReference>
<proteinExistence type="inferred from homology"/>
<dbReference type="GO" id="GO:0006189">
    <property type="term" value="P:'de novo' IMP biosynthetic process"/>
    <property type="evidence" value="ECO:0007669"/>
    <property type="project" value="UniProtKB-UniRule"/>
</dbReference>
<evidence type="ECO:0000256" key="1">
    <source>
        <dbReference type="ARBA" id="ARBA00004496"/>
    </source>
</evidence>
<keyword evidence="10 14" id="KW-0460">Magnesium</keyword>
<comment type="similarity">
    <text evidence="3 14">In the N-terminal section; belongs to the FGAMS family.</text>
</comment>
<dbReference type="Gene3D" id="1.10.8.750">
    <property type="entry name" value="Phosphoribosylformylglycinamidine synthase, linker domain"/>
    <property type="match status" value="1"/>
</dbReference>
<protein>
    <recommendedName>
        <fullName evidence="14">Phosphoribosylformylglycinamidine synthase</fullName>
        <shortName evidence="14">FGAM synthase</shortName>
        <shortName evidence="14">FGAMS</shortName>
        <ecNumber evidence="14">6.3.5.3</ecNumber>
    </recommendedName>
    <alternativeName>
        <fullName evidence="14">Formylglycinamide ribonucleotide amidotransferase</fullName>
        <shortName evidence="14">FGAR amidotransferase</shortName>
        <shortName evidence="14">FGAR-AT</shortName>
    </alternativeName>
</protein>
<evidence type="ECO:0000256" key="4">
    <source>
        <dbReference type="ARBA" id="ARBA00022490"/>
    </source>
</evidence>
<feature type="binding site" evidence="14">
    <location>
        <begin position="308"/>
        <end position="319"/>
    </location>
    <ligand>
        <name>ATP</name>
        <dbReference type="ChEBI" id="CHEBI:30616"/>
    </ligand>
</feature>
<dbReference type="Pfam" id="PF22689">
    <property type="entry name" value="FGAR-AT_PurM_N-like"/>
    <property type="match status" value="1"/>
</dbReference>
<feature type="active site" description="Nucleophile" evidence="14">
    <location>
        <position position="1137"/>
    </location>
</feature>
<sequence length="1297" mass="145834">MIEIFRDIFVFSGSYKKKLINSFKNDNLIINDIYAEYVYFVYTQIPLDERTKNRLRSLINQKKYNSKQPLQGRMLLVTPRPGTVSSWSSKATDIIYNCNFPQIIRIERGIAYYIETPEFFNELQWQIISKTLHNSRFEKTYTSFLHTKDLFYESSPKPLKKIDIINKGRSALIEANKQLGLTQTEEEIDYILNYFVKLGRNLNDIEMYMFAQINSEHCRHKIFNAEWIIDGHKQKKSLFEMIKNTLKQTPDYILSAYTDNTAVMEGSKAGFLFPQNNNNQYSYHHEHLHITMKVETHNHPTAIAPWPGAATGAGGEIRDGASAGMGSKPKAGLVGFSVSNLLIPGFEQPWEVHFGKPNNIVNANNIMIDGPLGSASFNNEFGRPILSGYFRTYEEKIICNSGYTELRGYHKPIMLTGGIGIIRNQHIYKGNISVGTKIIVLGGPAINIGLGGSTASSKIYDKSDNSLDLASIPHENPEMERRCQEVINNCIQLGENNPILFIHDVGAGGLSNAIPELLNFAKRGGIFNLRKILSNEPGMSPLELWCNESQERYVIAIAPKNIPIFDSICKREKAPYSIIGEIIKNRNITLIDDYFKNQPINIPISILIDKQPKIKIYARKTNKINNVKLKFNNIKLVDAVKRVLRLPAVAEKTFLISICDRSVTGLVTRDQMIGPWQVPVANSAVVAAGFDSYKGEAYALGERPIVSLIDPIAASRLAIGEAITNIACTNIGYLKRVKISANWMSAFNHPGEDLALYKAIKNISEELCPILGITIPVGKDSMSMKTNWYNGKEMHEMISPMSLIATSFSRIQDIRLTVTPQMKSNCNNILILIDLGNRYNSLGATSLSQVYRQLGNEAADIRDAEQLKNFFNAIQTLIVQKKLLAYHDRSDGGLLVTLAEMAFAGHCGVDVDISSLGDDPLSVLFNEELGAVIQVNKSEYNEVYQVFIENNLTFCSHVIGNSINDDIFIIRSGNKGIIYRENRSLLREWWAETTWQMQRLRDNPIYADQEHEEKKNNHNPGLNVKLTFQLKNFASSLLTKNPRVAILREQGVNSHVEMAAAFTRAGFIAVDVHMNDIFSGSVKLKEFQVLVACGGFSYGDVLGAGQGWAKSILFNSRVCDEFADFFHSDQTLSLGICNGCQMISNLKTIVPGSHLWPNFIQNKSERFESRFVLVEINNSPSLFFEDMKNSQLPIVISHGEGCIDISANKSLSDLEVNNLIVLSFVDNFGKVTEKYPANPNGSSKGITGLTNDNGRVTIMMPHPERVFRTVNNSWHPISWGEDSPWMQMFYNAHRQFL</sequence>